<proteinExistence type="predicted"/>
<evidence type="ECO:0000313" key="1">
    <source>
        <dbReference type="EMBL" id="KAA8568552.1"/>
    </source>
</evidence>
<protein>
    <submittedName>
        <fullName evidence="1">Uncharacterized protein</fullName>
    </submittedName>
</protein>
<dbReference type="EMBL" id="VICG01000009">
    <property type="protein sequence ID" value="KAA8568552.1"/>
    <property type="molecule type" value="Genomic_DNA"/>
</dbReference>
<dbReference type="AlphaFoldDB" id="A0A5M9JL60"/>
<organism evidence="1 2">
    <name type="scientific">Monilinia fructicola</name>
    <name type="common">Brown rot fungus</name>
    <name type="synonym">Ciboria fructicola</name>
    <dbReference type="NCBI Taxonomy" id="38448"/>
    <lineage>
        <taxon>Eukaryota</taxon>
        <taxon>Fungi</taxon>
        <taxon>Dikarya</taxon>
        <taxon>Ascomycota</taxon>
        <taxon>Pezizomycotina</taxon>
        <taxon>Leotiomycetes</taxon>
        <taxon>Helotiales</taxon>
        <taxon>Sclerotiniaceae</taxon>
        <taxon>Monilinia</taxon>
    </lineage>
</organism>
<sequence>MSLRWLLCSRQGGNGCGTGQIALKSHTISNILSSSSSTVLVFVIAKKIIHTKRMFGYLPTLIMNQNSTFRRMHSLLAFTYFLSPFLLHS</sequence>
<gene>
    <name evidence="1" type="ORF">EYC84_007572</name>
</gene>
<reference evidence="1 2" key="1">
    <citation type="submission" date="2019-06" db="EMBL/GenBank/DDBJ databases">
        <title>Genome Sequence of the Brown Rot Fungal Pathogen Monilinia fructicola.</title>
        <authorList>
            <person name="De Miccolis Angelini R.M."/>
            <person name="Landi L."/>
            <person name="Abate D."/>
            <person name="Pollastro S."/>
            <person name="Romanazzi G."/>
            <person name="Faretra F."/>
        </authorList>
    </citation>
    <scope>NUCLEOTIDE SEQUENCE [LARGE SCALE GENOMIC DNA]</scope>
    <source>
        <strain evidence="1 2">Mfrc123</strain>
    </source>
</reference>
<dbReference type="Proteomes" id="UP000322873">
    <property type="component" value="Unassembled WGS sequence"/>
</dbReference>
<keyword evidence="2" id="KW-1185">Reference proteome</keyword>
<comment type="caution">
    <text evidence="1">The sequence shown here is derived from an EMBL/GenBank/DDBJ whole genome shotgun (WGS) entry which is preliminary data.</text>
</comment>
<accession>A0A5M9JL60</accession>
<evidence type="ECO:0000313" key="2">
    <source>
        <dbReference type="Proteomes" id="UP000322873"/>
    </source>
</evidence>
<name>A0A5M9JL60_MONFR</name>